<evidence type="ECO:0000313" key="1">
    <source>
        <dbReference type="EMBL" id="ADY32074.1"/>
    </source>
</evidence>
<dbReference type="KEGG" id="osp:Odosp_1006"/>
<gene>
    <name evidence="1" type="ordered locus">Odosp_1006</name>
</gene>
<keyword evidence="2" id="KW-1185">Reference proteome</keyword>
<dbReference type="Pfam" id="PF13148">
    <property type="entry name" value="DUF3987"/>
    <property type="match status" value="1"/>
</dbReference>
<dbReference type="Proteomes" id="UP000006657">
    <property type="component" value="Chromosome"/>
</dbReference>
<dbReference type="EMBL" id="CP002544">
    <property type="protein sequence ID" value="ADY32074.1"/>
    <property type="molecule type" value="Genomic_DNA"/>
</dbReference>
<protein>
    <recommendedName>
        <fullName evidence="3">DUF3987 domain-containing protein</fullName>
    </recommendedName>
</protein>
<dbReference type="InterPro" id="IPR025048">
    <property type="entry name" value="DUF3987"/>
</dbReference>
<reference evidence="1 2" key="1">
    <citation type="journal article" date="2011" name="Stand. Genomic Sci.">
        <title>Complete genome sequence of Odoribacter splanchnicus type strain (1651/6).</title>
        <authorList>
            <consortium name="US DOE Joint Genome Institute (JGI-PGF)"/>
            <person name="Goker M."/>
            <person name="Gronow S."/>
            <person name="Zeytun A."/>
            <person name="Nolan M."/>
            <person name="Lucas S."/>
            <person name="Lapidus A."/>
            <person name="Hammon N."/>
            <person name="Deshpande S."/>
            <person name="Cheng J.F."/>
            <person name="Pitluck S."/>
            <person name="Liolios K."/>
            <person name="Pagani I."/>
            <person name="Ivanova N."/>
            <person name="Mavromatis K."/>
            <person name="Ovchinikova G."/>
            <person name="Pati A."/>
            <person name="Tapia R."/>
            <person name="Han C."/>
            <person name="Goodwin L."/>
            <person name="Chen A."/>
            <person name="Palaniappan K."/>
            <person name="Land M."/>
            <person name="Hauser L."/>
            <person name="Jeffries C.D."/>
            <person name="Brambilla E.M."/>
            <person name="Rohde M."/>
            <person name="Detter J.C."/>
            <person name="Woyke T."/>
            <person name="Bristow J."/>
            <person name="Markowitz V."/>
            <person name="Hugenholtz P."/>
            <person name="Eisen J.A."/>
            <person name="Kyrpides N.C."/>
            <person name="Klenk H.P."/>
        </authorList>
    </citation>
    <scope>NUCLEOTIDE SEQUENCE [LARGE SCALE GENOMIC DNA]</scope>
    <source>
        <strain evidence="2">ATCC 29572 / DSM 20712 / JCM 15291 / NCTC 10825 / 1651/6</strain>
    </source>
</reference>
<dbReference type="HOGENOM" id="CLU_039264_1_0_10"/>
<organism evidence="1 2">
    <name type="scientific">Odoribacter splanchnicus (strain ATCC 29572 / DSM 20712 / CIP 104287 / JCM 15291 / NCTC 10825 / 1651/6)</name>
    <name type="common">Bacteroides splanchnicus</name>
    <dbReference type="NCBI Taxonomy" id="709991"/>
    <lineage>
        <taxon>Bacteria</taxon>
        <taxon>Pseudomonadati</taxon>
        <taxon>Bacteroidota</taxon>
        <taxon>Bacteroidia</taxon>
        <taxon>Bacteroidales</taxon>
        <taxon>Odoribacteraceae</taxon>
        <taxon>Odoribacter</taxon>
    </lineage>
</organism>
<dbReference type="PaxDb" id="709991-Odosp_1006"/>
<proteinExistence type="predicted"/>
<sequence>MKLSLLVMNFPNRKEVAMFDTIHLTNMLRSEVEDIPETGLPLDAFPDRIQEIILNLARYENFNVEYTASIILSAVATAIGNSCHIRIKGEWKTCPSLYMMLVGRPGLGKTPPLGFIYKPINEYDDRLHEKYNEEYDEYERAMSAGKRGSDGEEQLLKKPNFVTTVIYDSTPEAMMNIHQHNQRGITLVVDEILALFNSVKRYNSKNNLIEDLLTAYSGQPLKIIRKSESRPVLIKNPCINVIGSVQTNMLQEVFRAEFLANGLLDRFLFAYPKNRKISGWRREERNTARPDIMNQWRTIINRILSISCILDDKGTTVNPRILTMSDDAEEYFYEWYNEIIDAVNAIEDDADVESRKMKLNGHVARLALLFQVMKWATDSGDMQYIEWDSVESAIRMIDYYEETYRRIQEAIVINSIGEMKEAWLSLLGERFTSGDAVIAGRKVDMSRRTVYYALDQLCRLKHPLIEKLQHGVYRKLMTENTDAPCTIALSSCQDTVQSSQSAKVQSATTLKSEDHE</sequence>
<evidence type="ECO:0008006" key="3">
    <source>
        <dbReference type="Google" id="ProtNLM"/>
    </source>
</evidence>
<dbReference type="STRING" id="709991.Odosp_1006"/>
<name>F9Z9S4_ODOSD</name>
<dbReference type="AlphaFoldDB" id="F9Z9S4"/>
<accession>F9Z9S4</accession>
<evidence type="ECO:0000313" key="2">
    <source>
        <dbReference type="Proteomes" id="UP000006657"/>
    </source>
</evidence>
<dbReference type="eggNOG" id="COG0714">
    <property type="taxonomic scope" value="Bacteria"/>
</dbReference>